<dbReference type="AlphaFoldDB" id="A0A6A5HJE9"/>
<organism evidence="1 2">
    <name type="scientific">Caenorhabditis remanei</name>
    <name type="common">Caenorhabditis vulgaris</name>
    <dbReference type="NCBI Taxonomy" id="31234"/>
    <lineage>
        <taxon>Eukaryota</taxon>
        <taxon>Metazoa</taxon>
        <taxon>Ecdysozoa</taxon>
        <taxon>Nematoda</taxon>
        <taxon>Chromadorea</taxon>
        <taxon>Rhabditida</taxon>
        <taxon>Rhabditina</taxon>
        <taxon>Rhabditomorpha</taxon>
        <taxon>Rhabditoidea</taxon>
        <taxon>Rhabditidae</taxon>
        <taxon>Peloderinae</taxon>
        <taxon>Caenorhabditis</taxon>
    </lineage>
</organism>
<reference evidence="1 2" key="1">
    <citation type="submission" date="2019-12" db="EMBL/GenBank/DDBJ databases">
        <title>Chromosome-level assembly of the Caenorhabditis remanei genome.</title>
        <authorList>
            <person name="Teterina A.A."/>
            <person name="Willis J.H."/>
            <person name="Phillips P.C."/>
        </authorList>
    </citation>
    <scope>NUCLEOTIDE SEQUENCE [LARGE SCALE GENOMIC DNA]</scope>
    <source>
        <strain evidence="1 2">PX506</strain>
        <tissue evidence="1">Whole organism</tissue>
    </source>
</reference>
<dbReference type="EMBL" id="WUAV01000002">
    <property type="protein sequence ID" value="KAF1766714.1"/>
    <property type="molecule type" value="Genomic_DNA"/>
</dbReference>
<dbReference type="KEGG" id="crq:GCK72_006672"/>
<protein>
    <submittedName>
        <fullName evidence="1">Uncharacterized protein</fullName>
    </submittedName>
</protein>
<accession>A0A6A5HJE9</accession>
<dbReference type="CTD" id="78774220"/>
<gene>
    <name evidence="1" type="ORF">GCK72_006672</name>
</gene>
<dbReference type="GeneID" id="78774220"/>
<name>A0A6A5HJE9_CAERE</name>
<proteinExistence type="predicted"/>
<sequence length="227" mass="25828">MVVPESFQLDQEILLDAGAQLHRLKMYPYFDVAHYLLNTQVYTILDSVFLPLRVHVHRLGGLLPIWPVVVSDVLHVDEKIWCLLLQMSLDFWTELWCVDELGKMSEGSGINLKSERIRFKVSQLQLTSKSCWGGEPVEILSTRIDRNPAEMMLNKSIESSGDSLISSREALQLSLVEVLYKIIDDDRTVGMLTSIQLDEGDLLTSGRLAELIVDILKTHFFNLVVQD</sequence>
<evidence type="ECO:0000313" key="1">
    <source>
        <dbReference type="EMBL" id="KAF1766714.1"/>
    </source>
</evidence>
<dbReference type="Proteomes" id="UP000483820">
    <property type="component" value="Chromosome II"/>
</dbReference>
<evidence type="ECO:0000313" key="2">
    <source>
        <dbReference type="Proteomes" id="UP000483820"/>
    </source>
</evidence>
<dbReference type="RefSeq" id="XP_053589930.1">
    <property type="nucleotide sequence ID" value="XM_053725736.1"/>
</dbReference>
<comment type="caution">
    <text evidence="1">The sequence shown here is derived from an EMBL/GenBank/DDBJ whole genome shotgun (WGS) entry which is preliminary data.</text>
</comment>